<name>A0A7W9LY98_9PSEU</name>
<evidence type="ECO:0000313" key="2">
    <source>
        <dbReference type="Proteomes" id="UP000552097"/>
    </source>
</evidence>
<comment type="caution">
    <text evidence="1">The sequence shown here is derived from an EMBL/GenBank/DDBJ whole genome shotgun (WGS) entry which is preliminary data.</text>
</comment>
<organism evidence="1 2">
    <name type="scientific">Saccharothrix ecbatanensis</name>
    <dbReference type="NCBI Taxonomy" id="1105145"/>
    <lineage>
        <taxon>Bacteria</taxon>
        <taxon>Bacillati</taxon>
        <taxon>Actinomycetota</taxon>
        <taxon>Actinomycetes</taxon>
        <taxon>Pseudonocardiales</taxon>
        <taxon>Pseudonocardiaceae</taxon>
        <taxon>Saccharothrix</taxon>
    </lineage>
</organism>
<sequence length="318" mass="35459">MTNQEVMFYLSISKHSPSDRARARFEGDCVWTEFDEVGTVFDGRELTLQDYLEVEDRYVRVVRAVMDSLGSQRVVLRHVFVAELPPEELGELYNGRVVDRQEVEILLRNLLRGADYNAQFDLGDGVHVHVSWDFYLSMSGPRDLSAFIEVAGECGLYVNHNFEEKDDPDDDPDPPPLADHDFWSSVRGVIEASAGPVLLMERRAGGRYGEDWYLVGAEDLDDVVSRLRAGAEVLVYPDLKVTTTTPDALVESVASSVGSLASIVLFRRPRPRPRLDYLGLSEGLGSTVPETLLGAEGVGYFLDPDLEADDTRCLRAVV</sequence>
<reference evidence="1 2" key="1">
    <citation type="submission" date="2020-08" db="EMBL/GenBank/DDBJ databases">
        <title>Sequencing the genomes of 1000 actinobacteria strains.</title>
        <authorList>
            <person name="Klenk H.-P."/>
        </authorList>
    </citation>
    <scope>NUCLEOTIDE SEQUENCE [LARGE SCALE GENOMIC DNA]</scope>
    <source>
        <strain evidence="1 2">DSM 45486</strain>
    </source>
</reference>
<dbReference type="RefSeq" id="WP_184914810.1">
    <property type="nucleotide sequence ID" value="NZ_JACHMO010000001.1"/>
</dbReference>
<accession>A0A7W9LY98</accession>
<gene>
    <name evidence="1" type="ORF">F4560_000165</name>
</gene>
<keyword evidence="2" id="KW-1185">Reference proteome</keyword>
<protein>
    <submittedName>
        <fullName evidence="1">Uncharacterized protein</fullName>
    </submittedName>
</protein>
<dbReference type="Proteomes" id="UP000552097">
    <property type="component" value="Unassembled WGS sequence"/>
</dbReference>
<dbReference type="AlphaFoldDB" id="A0A7W9LY98"/>
<evidence type="ECO:0000313" key="1">
    <source>
        <dbReference type="EMBL" id="MBB5800397.1"/>
    </source>
</evidence>
<proteinExistence type="predicted"/>
<dbReference type="EMBL" id="JACHMO010000001">
    <property type="protein sequence ID" value="MBB5800397.1"/>
    <property type="molecule type" value="Genomic_DNA"/>
</dbReference>